<evidence type="ECO:0000313" key="4">
    <source>
        <dbReference type="Proteomes" id="UP000237752"/>
    </source>
</evidence>
<accession>A0A2T1A4Y9</accession>
<keyword evidence="2" id="KW-0812">Transmembrane</keyword>
<feature type="compositionally biased region" description="Basic and acidic residues" evidence="1">
    <location>
        <begin position="1"/>
        <end position="20"/>
    </location>
</feature>
<protein>
    <submittedName>
        <fullName evidence="3">Uncharacterized protein DUF3159</fullName>
    </submittedName>
</protein>
<dbReference type="EMBL" id="PVUE01000002">
    <property type="protein sequence ID" value="PRZ43662.1"/>
    <property type="molecule type" value="Genomic_DNA"/>
</dbReference>
<feature type="transmembrane region" description="Helical" evidence="2">
    <location>
        <begin position="93"/>
        <end position="109"/>
    </location>
</feature>
<keyword evidence="2" id="KW-1133">Transmembrane helix</keyword>
<feature type="transmembrane region" description="Helical" evidence="2">
    <location>
        <begin position="121"/>
        <end position="145"/>
    </location>
</feature>
<comment type="caution">
    <text evidence="3">The sequence shown here is derived from an EMBL/GenBank/DDBJ whole genome shotgun (WGS) entry which is preliminary data.</text>
</comment>
<keyword evidence="4" id="KW-1185">Reference proteome</keyword>
<keyword evidence="2" id="KW-0472">Membrane</keyword>
<gene>
    <name evidence="3" type="ORF">CLV47_102353</name>
</gene>
<organism evidence="3 4">
    <name type="scientific">Antricoccus suffuscus</name>
    <dbReference type="NCBI Taxonomy" id="1629062"/>
    <lineage>
        <taxon>Bacteria</taxon>
        <taxon>Bacillati</taxon>
        <taxon>Actinomycetota</taxon>
        <taxon>Actinomycetes</taxon>
        <taxon>Geodermatophilales</taxon>
        <taxon>Antricoccaceae</taxon>
        <taxon>Antricoccus</taxon>
    </lineage>
</organism>
<dbReference type="AlphaFoldDB" id="A0A2T1A4Y9"/>
<reference evidence="3 4" key="1">
    <citation type="submission" date="2018-03" db="EMBL/GenBank/DDBJ databases">
        <title>Genomic Encyclopedia of Archaeal and Bacterial Type Strains, Phase II (KMG-II): from individual species to whole genera.</title>
        <authorList>
            <person name="Goeker M."/>
        </authorList>
    </citation>
    <scope>NUCLEOTIDE SEQUENCE [LARGE SCALE GENOMIC DNA]</scope>
    <source>
        <strain evidence="3 4">DSM 100065</strain>
    </source>
</reference>
<dbReference type="Proteomes" id="UP000237752">
    <property type="component" value="Unassembled WGS sequence"/>
</dbReference>
<evidence type="ECO:0000313" key="3">
    <source>
        <dbReference type="EMBL" id="PRZ43662.1"/>
    </source>
</evidence>
<name>A0A2T1A4Y9_9ACTN</name>
<evidence type="ECO:0000256" key="2">
    <source>
        <dbReference type="SAM" id="Phobius"/>
    </source>
</evidence>
<feature type="transmembrane region" description="Helical" evidence="2">
    <location>
        <begin position="53"/>
        <end position="81"/>
    </location>
</feature>
<evidence type="ECO:0000256" key="1">
    <source>
        <dbReference type="SAM" id="MobiDB-lite"/>
    </source>
</evidence>
<feature type="transmembrane region" description="Helical" evidence="2">
    <location>
        <begin position="165"/>
        <end position="183"/>
    </location>
</feature>
<dbReference type="PIRSF" id="PIRSF010219">
    <property type="entry name" value="UCP010219"/>
    <property type="match status" value="1"/>
</dbReference>
<proteinExistence type="predicted"/>
<sequence length="243" mass="26997">MIRHGDEQRDEAHDLDDRPADIPAEAEQGRPLRDLVIDSIGGWRGVLDSALPAAGFIIANIIAGLQPAIWTGIAIALVVFVVRLARKQSVQQAIGGLVAVAVCVFIASRTGEARGYFLFGIWRSALMAVALIGSVVIRYPVVGVVWHFLSPREGNWRSNKRLMRAYNWTTLAWGASYLLKFAVEGMLYQSHEATWLGVVRIGLGYPMTFGLLLLTFVVVRRVRGESFSIPMLRRRRTAQPDRD</sequence>
<feature type="region of interest" description="Disordered" evidence="1">
    <location>
        <begin position="1"/>
        <end position="23"/>
    </location>
</feature>
<dbReference type="InterPro" id="IPR016566">
    <property type="entry name" value="UCP010219"/>
</dbReference>
<dbReference type="Pfam" id="PF11361">
    <property type="entry name" value="DUF3159"/>
    <property type="match status" value="1"/>
</dbReference>
<feature type="transmembrane region" description="Helical" evidence="2">
    <location>
        <begin position="195"/>
        <end position="219"/>
    </location>
</feature>